<dbReference type="GO" id="GO:0006401">
    <property type="term" value="P:RNA catabolic process"/>
    <property type="evidence" value="ECO:0007669"/>
    <property type="project" value="InterPro"/>
</dbReference>
<reference evidence="1 2" key="1">
    <citation type="submission" date="2018-03" db="EMBL/GenBank/DDBJ databases">
        <title>A gene transfer event suggests a long-term partnership between eustigmatophyte algae and a novel lineage of endosymbiotic bacteria.</title>
        <authorList>
            <person name="Yurchenko T."/>
            <person name="Sevcikova T."/>
            <person name="Pribyl P."/>
            <person name="El Karkouri K."/>
            <person name="Klimes V."/>
            <person name="Amaral R."/>
            <person name="Zbrankova V."/>
            <person name="Kim E."/>
            <person name="Raoult D."/>
            <person name="Santos L.M.A."/>
            <person name="Elias M."/>
        </authorList>
    </citation>
    <scope>NUCLEOTIDE SEQUENCE [LARGE SCALE GENOMIC DNA]</scope>
    <source>
        <strain evidence="1">CCALA 838</strain>
    </source>
</reference>
<dbReference type="RefSeq" id="WP_106875005.1">
    <property type="nucleotide sequence ID" value="NZ_CP027845.1"/>
</dbReference>
<dbReference type="InterPro" id="IPR035093">
    <property type="entry name" value="RelE/ParE_toxin_dom_sf"/>
</dbReference>
<dbReference type="NCBIfam" id="TIGR02116">
    <property type="entry name" value="toxin_Txe_YoeB"/>
    <property type="match status" value="1"/>
</dbReference>
<keyword evidence="2" id="KW-1185">Reference proteome</keyword>
<evidence type="ECO:0000313" key="1">
    <source>
        <dbReference type="EMBL" id="AVP88198.1"/>
    </source>
</evidence>
<dbReference type="InterPro" id="IPR009614">
    <property type="entry name" value="YoeB_toxin"/>
</dbReference>
<proteinExistence type="predicted"/>
<dbReference type="EMBL" id="CP027845">
    <property type="protein sequence ID" value="AVP88198.1"/>
    <property type="molecule type" value="Genomic_DNA"/>
</dbReference>
<dbReference type="GO" id="GO:0004519">
    <property type="term" value="F:endonuclease activity"/>
    <property type="evidence" value="ECO:0007669"/>
    <property type="project" value="InterPro"/>
</dbReference>
<dbReference type="Proteomes" id="UP000241762">
    <property type="component" value="Chromosome"/>
</dbReference>
<dbReference type="AlphaFoldDB" id="A0A2P1PAA8"/>
<gene>
    <name evidence="1" type="ORF">phytr_12740</name>
</gene>
<dbReference type="KEGG" id="ptc:phytr_12740"/>
<sequence>MYKVLLTKESQKDYINIKKAALDHKVKKLLLLIQENPFKPPVKKLYGELKGFYSLRITIKHRLVFEVIEDLKIIKVLKMWTHYGDN</sequence>
<dbReference type="Pfam" id="PF06769">
    <property type="entry name" value="YoeB_toxin"/>
    <property type="match status" value="1"/>
</dbReference>
<dbReference type="OrthoDB" id="9801102at2"/>
<accession>A0A2P1PAA8</accession>
<dbReference type="Gene3D" id="3.30.2310.20">
    <property type="entry name" value="RelE-like"/>
    <property type="match status" value="1"/>
</dbReference>
<protein>
    <submittedName>
        <fullName evidence="1">Addiction module antitoxin</fullName>
    </submittedName>
</protein>
<dbReference type="SUPFAM" id="SSF143011">
    <property type="entry name" value="RelE-like"/>
    <property type="match status" value="1"/>
</dbReference>
<organism evidence="1 2">
    <name type="scientific">Candidatus Phycorickettsia trachydisci</name>
    <dbReference type="NCBI Taxonomy" id="2115978"/>
    <lineage>
        <taxon>Bacteria</taxon>
        <taxon>Pseudomonadati</taxon>
        <taxon>Pseudomonadota</taxon>
        <taxon>Alphaproteobacteria</taxon>
        <taxon>Rickettsiales</taxon>
        <taxon>Rickettsiaceae</taxon>
        <taxon>Candidatus Phycorickettsia</taxon>
    </lineage>
</organism>
<name>A0A2P1PAA8_9RICK</name>
<evidence type="ECO:0000313" key="2">
    <source>
        <dbReference type="Proteomes" id="UP000241762"/>
    </source>
</evidence>